<proteinExistence type="predicted"/>
<dbReference type="Proteomes" id="UP000003613">
    <property type="component" value="Unassembled WGS sequence"/>
</dbReference>
<reference evidence="2 3" key="1">
    <citation type="submission" date="2012-04" db="EMBL/GenBank/DDBJ databases">
        <authorList>
            <person name="Genoscope - CEA"/>
        </authorList>
    </citation>
    <scope>NUCLEOTIDE SEQUENCE [LARGE SCALE GENOMIC DNA]</scope>
    <source>
        <strain evidence="2 3">9807</strain>
    </source>
</reference>
<dbReference type="HOGENOM" id="CLU_2130587_0_0_3"/>
<evidence type="ECO:0000313" key="3">
    <source>
        <dbReference type="Proteomes" id="UP000003613"/>
    </source>
</evidence>
<sequence length="113" mass="13336">MTFWGVAVMIAIFIFCVITLTYIVVINLCVLCVFVVRSTPSLGGMYLRIHFTHQTWESHQLTYNSEMPPPPEINFYKLNRCRRIHYHRISVWVKFSYIEFQPLTYQPSAAKKS</sequence>
<accession>I4H5I2</accession>
<gene>
    <name evidence="2" type="ORF">MICAF_2650004</name>
</gene>
<organism evidence="2 3">
    <name type="scientific">Microcystis aeruginosa PCC 9807</name>
    <dbReference type="NCBI Taxonomy" id="1160283"/>
    <lineage>
        <taxon>Bacteria</taxon>
        <taxon>Bacillati</taxon>
        <taxon>Cyanobacteriota</taxon>
        <taxon>Cyanophyceae</taxon>
        <taxon>Oscillatoriophycideae</taxon>
        <taxon>Chroococcales</taxon>
        <taxon>Microcystaceae</taxon>
        <taxon>Microcystis</taxon>
    </lineage>
</organism>
<name>I4H5I2_MICAE</name>
<protein>
    <submittedName>
        <fullName evidence="2">Uncharacterized protein</fullName>
    </submittedName>
</protein>
<comment type="caution">
    <text evidence="2">The sequence shown here is derived from an EMBL/GenBank/DDBJ whole genome shotgun (WGS) entry which is preliminary data.</text>
</comment>
<feature type="transmembrane region" description="Helical" evidence="1">
    <location>
        <begin position="6"/>
        <end position="36"/>
    </location>
</feature>
<evidence type="ECO:0000256" key="1">
    <source>
        <dbReference type="SAM" id="Phobius"/>
    </source>
</evidence>
<keyword evidence="1" id="KW-0472">Membrane</keyword>
<evidence type="ECO:0000313" key="2">
    <source>
        <dbReference type="EMBL" id="CCI17306.1"/>
    </source>
</evidence>
<dbReference type="AlphaFoldDB" id="I4H5I2"/>
<keyword evidence="1" id="KW-0812">Transmembrane</keyword>
<dbReference type="EMBL" id="CAIM01000185">
    <property type="protein sequence ID" value="CCI17306.1"/>
    <property type="molecule type" value="Genomic_DNA"/>
</dbReference>
<keyword evidence="1" id="KW-1133">Transmembrane helix</keyword>